<evidence type="ECO:0000313" key="1">
    <source>
        <dbReference type="EMBL" id="VDP04753.1"/>
    </source>
</evidence>
<accession>A0A3P8E7Y0</accession>
<dbReference type="EMBL" id="UZAH01029188">
    <property type="protein sequence ID" value="VDP04753.1"/>
    <property type="molecule type" value="Genomic_DNA"/>
</dbReference>
<keyword evidence="2" id="KW-1185">Reference proteome</keyword>
<dbReference type="AlphaFoldDB" id="A0A183G3P2"/>
<dbReference type="Proteomes" id="UP000050761">
    <property type="component" value="Unassembled WGS sequence"/>
</dbReference>
<organism evidence="2 3">
    <name type="scientific">Heligmosomoides polygyrus</name>
    <name type="common">Parasitic roundworm</name>
    <dbReference type="NCBI Taxonomy" id="6339"/>
    <lineage>
        <taxon>Eukaryota</taxon>
        <taxon>Metazoa</taxon>
        <taxon>Ecdysozoa</taxon>
        <taxon>Nematoda</taxon>
        <taxon>Chromadorea</taxon>
        <taxon>Rhabditida</taxon>
        <taxon>Rhabditina</taxon>
        <taxon>Rhabditomorpha</taxon>
        <taxon>Strongyloidea</taxon>
        <taxon>Heligmosomidae</taxon>
        <taxon>Heligmosomoides</taxon>
    </lineage>
</organism>
<name>A0A183G3P2_HELPZ</name>
<reference evidence="3" key="2">
    <citation type="submission" date="2019-09" db="UniProtKB">
        <authorList>
            <consortium name="WormBaseParasite"/>
        </authorList>
    </citation>
    <scope>IDENTIFICATION</scope>
</reference>
<protein>
    <submittedName>
        <fullName evidence="1 3">Uncharacterized protein</fullName>
    </submittedName>
</protein>
<evidence type="ECO:0000313" key="2">
    <source>
        <dbReference type="Proteomes" id="UP000050761"/>
    </source>
</evidence>
<reference evidence="1 2" key="1">
    <citation type="submission" date="2018-11" db="EMBL/GenBank/DDBJ databases">
        <authorList>
            <consortium name="Pathogen Informatics"/>
        </authorList>
    </citation>
    <scope>NUCLEOTIDE SEQUENCE [LARGE SCALE GENOMIC DNA]</scope>
</reference>
<dbReference type="WBParaSite" id="HPBE_0001603901-mRNA-1">
    <property type="protein sequence ID" value="HPBE_0001603901-mRNA-1"/>
    <property type="gene ID" value="HPBE_0001603901"/>
</dbReference>
<accession>A0A183G3P2</accession>
<gene>
    <name evidence="1" type="ORF">HPBE_LOCUS16038</name>
</gene>
<sequence length="70" mass="7218">MMTLKTLSDARNALRCSPVNVVPDAAPESVDDVGDVGDGLSVTGRSVGDASPKYSIGLGLWLTFPATVLI</sequence>
<proteinExistence type="predicted"/>
<evidence type="ECO:0000313" key="3">
    <source>
        <dbReference type="WBParaSite" id="HPBE_0001603901-mRNA-1"/>
    </source>
</evidence>